<dbReference type="CDD" id="cd00093">
    <property type="entry name" value="HTH_XRE"/>
    <property type="match status" value="1"/>
</dbReference>
<dbReference type="InterPro" id="IPR010982">
    <property type="entry name" value="Lambda_DNA-bd_dom_sf"/>
</dbReference>
<dbReference type="Proteomes" id="UP000589520">
    <property type="component" value="Unassembled WGS sequence"/>
</dbReference>
<dbReference type="RefSeq" id="WP_179487942.1">
    <property type="nucleotide sequence ID" value="NZ_JACCCW010000001.1"/>
</dbReference>
<reference evidence="3 4" key="1">
    <citation type="submission" date="2020-07" db="EMBL/GenBank/DDBJ databases">
        <title>Genomic Encyclopedia of Type Strains, Phase IV (KMG-V): Genome sequencing to study the core and pangenomes of soil and plant-associated prokaryotes.</title>
        <authorList>
            <person name="Whitman W."/>
        </authorList>
    </citation>
    <scope>NUCLEOTIDE SEQUENCE [LARGE SCALE GENOMIC DNA]</scope>
    <source>
        <strain evidence="3 4">X4EP2</strain>
    </source>
</reference>
<feature type="domain" description="HTH cro/C1-type" evidence="2">
    <location>
        <begin position="21"/>
        <end position="65"/>
    </location>
</feature>
<dbReference type="AlphaFoldDB" id="A0A7Y9PEV2"/>
<dbReference type="NCBIfam" id="TIGR02607">
    <property type="entry name" value="antidote_HigA"/>
    <property type="match status" value="1"/>
</dbReference>
<protein>
    <submittedName>
        <fullName evidence="3">Addiction module HigA family antidote</fullName>
    </submittedName>
</protein>
<dbReference type="PANTHER" id="PTHR36924">
    <property type="entry name" value="ANTITOXIN HIGA-1"/>
    <property type="match status" value="1"/>
</dbReference>
<name>A0A7Y9PEV2_9BACT</name>
<dbReference type="EMBL" id="JACCCW010000001">
    <property type="protein sequence ID" value="NYF78497.1"/>
    <property type="molecule type" value="Genomic_DNA"/>
</dbReference>
<dbReference type="GO" id="GO:0003677">
    <property type="term" value="F:DNA binding"/>
    <property type="evidence" value="ECO:0007669"/>
    <property type="project" value="UniProtKB-KW"/>
</dbReference>
<dbReference type="SMART" id="SM00530">
    <property type="entry name" value="HTH_XRE"/>
    <property type="match status" value="1"/>
</dbReference>
<dbReference type="Pfam" id="PF01381">
    <property type="entry name" value="HTH_3"/>
    <property type="match status" value="1"/>
</dbReference>
<dbReference type="InterPro" id="IPR013430">
    <property type="entry name" value="Toxin_antidote_HigA"/>
</dbReference>
<evidence type="ECO:0000259" key="2">
    <source>
        <dbReference type="PROSITE" id="PS50943"/>
    </source>
</evidence>
<sequence>MRMHNPAHPGSILAYYMADHSVTEVAKRIGVTRPALSRVLHGKAGVSADMALRLSEAFGTEPDLWLRLQMQRDLWEASRKKRPRVKPFPSSVAA</sequence>
<evidence type="ECO:0000256" key="1">
    <source>
        <dbReference type="ARBA" id="ARBA00023125"/>
    </source>
</evidence>
<gene>
    <name evidence="3" type="ORF">HDF17_000784</name>
</gene>
<dbReference type="SUPFAM" id="SSF47413">
    <property type="entry name" value="lambda repressor-like DNA-binding domains"/>
    <property type="match status" value="1"/>
</dbReference>
<dbReference type="Gene3D" id="1.10.260.40">
    <property type="entry name" value="lambda repressor-like DNA-binding domains"/>
    <property type="match status" value="1"/>
</dbReference>
<organism evidence="3 4">
    <name type="scientific">Granulicella arctica</name>
    <dbReference type="NCBI Taxonomy" id="940613"/>
    <lineage>
        <taxon>Bacteria</taxon>
        <taxon>Pseudomonadati</taxon>
        <taxon>Acidobacteriota</taxon>
        <taxon>Terriglobia</taxon>
        <taxon>Terriglobales</taxon>
        <taxon>Acidobacteriaceae</taxon>
        <taxon>Granulicella</taxon>
    </lineage>
</organism>
<comment type="caution">
    <text evidence="3">The sequence shown here is derived from an EMBL/GenBank/DDBJ whole genome shotgun (WGS) entry which is preliminary data.</text>
</comment>
<dbReference type="PROSITE" id="PS50943">
    <property type="entry name" value="HTH_CROC1"/>
    <property type="match status" value="1"/>
</dbReference>
<proteinExistence type="predicted"/>
<evidence type="ECO:0000313" key="3">
    <source>
        <dbReference type="EMBL" id="NYF78497.1"/>
    </source>
</evidence>
<evidence type="ECO:0000313" key="4">
    <source>
        <dbReference type="Proteomes" id="UP000589520"/>
    </source>
</evidence>
<keyword evidence="1" id="KW-0238">DNA-binding</keyword>
<accession>A0A7Y9PEV2</accession>
<dbReference type="InterPro" id="IPR001387">
    <property type="entry name" value="Cro/C1-type_HTH"/>
</dbReference>
<keyword evidence="4" id="KW-1185">Reference proteome</keyword>
<dbReference type="PANTHER" id="PTHR36924:SF1">
    <property type="entry name" value="ANTITOXIN HIGA-1"/>
    <property type="match status" value="1"/>
</dbReference>